<feature type="compositionally biased region" description="Basic and acidic residues" evidence="10">
    <location>
        <begin position="4567"/>
        <end position="4579"/>
    </location>
</feature>
<evidence type="ECO:0000256" key="2">
    <source>
        <dbReference type="ARBA" id="ARBA00004642"/>
    </source>
</evidence>
<feature type="compositionally biased region" description="Acidic residues" evidence="10">
    <location>
        <begin position="4759"/>
        <end position="4787"/>
    </location>
</feature>
<dbReference type="InterPro" id="IPR011704">
    <property type="entry name" value="ATPase_dyneun-rel_AAA"/>
</dbReference>
<evidence type="ECO:0000259" key="11">
    <source>
        <dbReference type="SMART" id="SM00382"/>
    </source>
</evidence>
<evidence type="ECO:0000256" key="4">
    <source>
        <dbReference type="ARBA" id="ARBA00017143"/>
    </source>
</evidence>
<dbReference type="FunFam" id="3.40.50.300:FF:000956">
    <property type="entry name" value="Midasin"/>
    <property type="match status" value="1"/>
</dbReference>
<dbReference type="Gene3D" id="3.40.50.300">
    <property type="entry name" value="P-loop containing nucleotide triphosphate hydrolases"/>
    <property type="match status" value="7"/>
</dbReference>
<feature type="compositionally biased region" description="Basic and acidic residues" evidence="10">
    <location>
        <begin position="4725"/>
        <end position="4737"/>
    </location>
</feature>
<feature type="compositionally biased region" description="Basic and acidic residues" evidence="10">
    <location>
        <begin position="4938"/>
        <end position="4948"/>
    </location>
</feature>
<proteinExistence type="inferred from homology"/>
<dbReference type="GO" id="GO:0005524">
    <property type="term" value="F:ATP binding"/>
    <property type="evidence" value="ECO:0007669"/>
    <property type="project" value="UniProtKB-KW"/>
</dbReference>
<comment type="function">
    <text evidence="9">Nuclear chaperone required for maturation and nuclear export of pre-60S ribosome subunits.</text>
</comment>
<keyword evidence="8 9" id="KW-0539">Nucleus</keyword>
<feature type="compositionally biased region" description="Acidic residues" evidence="10">
    <location>
        <begin position="4663"/>
        <end position="4675"/>
    </location>
</feature>
<sequence>VDHILVSLVTAILGQTSGPSCLIWTRQDRQCILNALAQLLVDKECTLLIGRQFRPILLDLLERNAEAINAGGQINHDLHERLCVAMSKLIGDHPDVLPFALRYFKDTSPVFQRLFLESSDTNTVRYGRRRMKLRDLMEAAYLFLQQEQSVFRELWDWSVCVPLLRSHDTLVRWYTSNCLALVTCMNDEHKLSFLKKIFNPDELIRFRLKLLEESQMRNVEKALVLANPDTSLWQREKGLQYTQGDIVSGDLSANVIAVCGVVLPRQQFVPKEQYGNSIAFQNPVLLEGPIGCGKTSLIEYLAVITGRMKPPHILKVQLGDQTDSKTLLGMYRCTDVPGEFVWQPGTLTQAVTKGHWILLEDIDYAPLDVISVLIPLLENGELLIPGRGDFLKVAPGFQFFATRRIFSCGGGWYRQQNSHATLLDKYWTRIRMDNMNKAELKEILQGRCPNLAAVTDHLLDIYLQLTGDKHQTSEISFPACEQELEDASELKKENKRPSLEGRELSLRDLLNWCSRIAYNFDSSSSTTAVNIFQEALDCFTAMLSKQGSRQKMAEIIGSKLNISKKKAEFYCQLHKPEILIREHEVAVGRVRLLRKQTQALLIQREKQTFAATRPSSVLIEQLAMCVDKGEPVLLVGETGTGKTSTVQYLAHITGHHLRVINMNQQSDTADLLGGYKPVDNKLIWLPLRESFEELFSQTFSRKQNQTFLGHIQTCYRQKRWHNLLKLMQHVHRSAVNKEAKENTSGSPLKEKWEAFGLRLNHAHQQMKMTENFLVFAFVEGTLAQAVKKGDWILLDEINLAAAETLECLSGLLEGSSGSLVLLDRGDTEPLVRHPGFRLFACMNPATDVGKRNLPPGIRNRFTELYVEELQNEGDLLILIMDYLKGLNVSKNTVQGIMNFYLSVRRESETKLVDGTGHRPHYSLRTLCRALRFAASNPCKNIQRSLYEGFCLGFLTQLDRVSHPIVQKLICQHIVSGNIKSLLKQPLPEPQGGRAVQIEGYWISVGDKEPVIDETYVLTSSVKLNLKDIVRVVSAGTHPVLIQGETSVGKTSLIRWLAAASGNHCVRINNHEHTDIQEYIGCYTSDTSGKLMFKEGVLIDAMRKGYWIILDELNLAPTDVLEALNRLLDDNRELFITETQEVVRAHPRFMLFATQNPPGLYGGRKVLSRAFRNRFVELHFDELPSAELETILHKRCSLPPSYCSKLIKVMLNLQSYRRGSTVFAGKHGFITLRDLFRWAERYRLAEQTEKDYDWLQHLANDGFMLLAGRVRKQEEVDVIQSVLEKHFKKKLYPHSLFSEESVRKLLVKSSTQMSVMDGEFSHVVWTQGMRRLAVLVGRALEFGEPVLLVGDTGCGKTTLCQIFAALANQKLHSVNCHLHMETSDFLGGLRPVRQRSKDKEEFDSSRLFEWHDGPLVLAMKEGAFFLLDEISLADDSVLERLNSVLEVEKTLVLAEKGSQEDEDNEVELLVAGKKFRILATMNPGGDFGKKELSPALRNRFTEIWCPQSNSRDDLIQIVKHNLHPGLSLSRINYQGIDIAELMMDFIEWLTNQEFGRQCILSVRDVLSWVNFMNVMVEEEEYSLFYVPPVTSFVHAACLVYIDGIGSGTTSCSADTALSAREKCLKFLCEKLCTIVELTEYQKDELRIYDRTKEREFIWMENFMGIHPFFIPRGPVFQRNSGSDYALNAGTTAMNAQRLLRALQLNKPILLEGSPGVGKTSLVAALAKASGNCLVRINLSEQTDVTDLFGTDLPVEGGKGGEFAWRDGPLLAALKDGHWIVLDELNLASQSVLEGLNACFDHRAEIYIPELGMSFHVQHKKTKIFGCQNPYRQGGGRKGLPKSFLNRFTQVYVDPLSAADMEFIGNTLFPAIDKNIIAKMVAFNNKIDQEVMALKKWGQKGGPWEFNLRDLFRWCQLILVDQSPGCYDPGQHVFLVYGERMRTREDKEKVISIFKDIFGQNSNPYRGSRQFLITPYNVQIGYSVLARGSYIPPPCRRLSLLHHSLQSLESIMKCVHMGWMIILVGPAAVGKTSLIELLAHLTGHRLKVMAMNSAMDTTELLGGFEQVDVIRPWQCLLEKVESAVRTLIRDSLLLTEICPDDAEVVLRAWSSFILNFKPKSLGEGNRNVTTELVNKLEGILALIQRLNSKINSYSKAEFSRLMEEFRHFRLQLVQSVDGNSHGTFEWVDGMLIQALQSGDWLLMDNVNFCNPSVLDRLNALLEPGGVLTMSERGVIDGTTPTIAPHPNFRLFLSMDPFHGEISRAMRNRGIEIYIPGESDGNLLDNLDMKVLLHGLGLLGDSVCDALMAVHSETKETIAGETSSVLSLSSLIHAATLIVQQLRRGLGLAKSFYRACWEVYVRSQQSQMNQKLVLELVMKHVSALTSHETWGDSLLAMGLWPDSLPTSLLLAEDSLLSTVQSDGQVLAYCLNRLSLKNSRTLPLTLQDLQKVMQSTNSETLRFSTVQMDAYWTDEIEVLSTSVELFIEKASNQDWLLRVRWLNHLTKNLPQVLDSVRTQLEAGAASLNSFYSSPHSAAISNVIKLLQPNMTDEQVMPLDPRWNMQFLNIIRNSMNFDTEVEHTDQLFVLLMSVANRAILFLDREKRSYTEKNLITSKKLRTGALRMSLEFHKDPGSYDSLPHAIVANLAAFFELWDAFMLHWVKSSQVTLTDDSIFYCLLWRDRFWAASDTLTVDSPGLALLSLHWHWVVKHLINRIPQMLTGHEQHKVSKEIQSVSQQIQSCLASPAGISIGVKKLQKSLGRPLPFKDKLVVESVAQLKELCKALNILEMRSAFGETRWQDEICCLKTAATGWEIKKALLRARGLVLRANRLEDVNPGELRTFVNLQCSHLKAGGVKLGHREDIHTEDTVSSQLDSASLIQLCSRIQLWPAMEYLAVLWQYKLTADWKCNILEFFWHSTVTTDPEYWLTWKPLPGAEEKKMPKSPVYRFMKGPGILNRAVFSKCLLEILTSSSKTSQWDASGLPVLSSSHVILGEWMERAQQLQEINSVLWTNMSVSSMAEFRCTDSRMQDVMLCRQLLALMDLVPVDLQEEYSQCCDKLSSKDPVAFQYILKVLKDVAGQEILPKEVLCLLLTCLQQFFGEGEGIQDLSETARRGSLWVNMGLVQIQVWLPQTRFDPAVKREYKLKYAKEELHHLQCKWKTLNLSAQLHTGKDLEDEAIISFTHPHIRFLPQRMQQLKEQIGNLSRKQAFRPQVPPYDCLYQEVHQYVTSIAQISTVQDLLARLLQFLRGNRPKSLQAVQNLLNEEASWQQSHHQFRKHLAEEYALYPDAVTPLQAAILQLQHGMRLVASEVYTALNSIVCPAKLDTLVTSLLAFPSVGPTFPTYLAHADTLCSVQSTNILYGLKKLSLKCSEGEFDERVQSSCPTQEQLLVNALLYLRCHVLSKGELDQKSLQLFRHLCQAIINEWDEQERCTQEQEEQESRLYRYRSKSHGTGCSEEEEEEREFRRRFPLYEKDFEDITAQASLEEKVENEDDSEDLVATEITLLSQNSMQTVMMIHQQLCLKFARSLWYQQSLPSHQAKYYFSAFLSSYQTGASLVAHFYPLIGAEMNDYLLGSQLLVGTLLHNTLFEEVTSDLIIQQDGPYDFYQHPNIHQVRQCQPVLDNFTKEVNRLLQEWPEHPALMQLLVVMDRIHSFPLSSPLSKFLNGLEILLAKSQDWEENASRALSLRRHLDLVTQLIIRWRRLELNCWSVSLDNTMKRHTEKSTKHWFSIHQMIEKYMQEQTERKTNEQLSLTVLVHTLQTFIEGSTLGEFHTRLQALLVFHCHVLLMPQVEGKDVLCSILWNLYNYYKQFSECVQARITELRQPIEKELKEFVKISKWNDVSFWAIKQSVEKTHRTLFKFMKKFESVLKEPCQPALVESDKEEALDCLERQEESENQETKVQRLNSILRKTLSARTDTVLSEKCYGGVMFDTESLQCRLPKLTKRMKMLCFMHVEVPSLSPSTVSHTGDIIVSVLELRNLTVNQAANKEKQKSEVKHILMQKQRALSDLFKSLTKTGLSYRKGLAWSRSKDPQDMLCLHPLDLHSALALVNCTHELDAKLLTEISSVWDGCQKYFYRSLARHSRLQTALLAPAKEIGLGSIDRCKGFTAHLMKTLVKQRSSLTALTEQWIILRNLLSCVQEIDSRMNITRDYNVAFPPQDSIQQWTERLQHLAMQCVMVTEQLSWFVQCCPREQSLICSHGVRTDMKTNFPQCKGTEQNLENAQMGIPDLIQSELKYLSPVAAEQLPAGCRMRKQDQLWQQLSARVTEMLAEIKAVKADIDRIRQQSCETLFYSWKDFEVCSSGLSCLLKVSTQLQSIESIYVLQGMEGRKSTKQIALIKTLEYIQAEVNKTAADFTTWKTQLLAGNFVSKGNQESEDGFVEHFSVQVETAIHVVLYAIQCLTERKQEKGKEKEKWSEEDGKSEEASADRLKSGLLTKLLDEDLFADVSSLHVQKIISAISELLEGLKSYGEDCTADKHKFFNQSCYLLVRLMPMLSKYSDLILFYLIVSLASHRSTGKLLSVLTSIFTELTQKGFCLPKELMDDAAGEGATEFHDYEGGGIGDGEGKKDVSDKIENEDQVEDTYQKGQEKEEEDPDTKPDIEGEDNAIEMSEDFEGKMHDGEQDKKEDSDKSDEDEELDKQMGNLGDAEADKLDERLWGDDDDDDDEEDNDNDASKTEESGPGMDEGDSELVAKDDNLDAGNKNDKKKPSKDEEKEEQAEDGENKEKIHEQIDEREYDDNEVDPYHGKQEKQPEAEALDLPDDLNLENEERSDEDNEDEEEENPFEIKEKPMDLDEAENGEDKDGEDTQDTDRDPEPTEGGTSEDKAEGEGEVGEEADDQEEGNTENSEENEEEETQSLTEDKESSEEEREKGIPASDQGLQPQVKKHEGEDEDTLEKDERLPESVERMEHEAHGQTGEENLQSDSAVELAGAASEKDQAKEEHGSGAADANQTEGHESNLMARLPSQKQSRKNTQSFKRKPGQADNKRSMGDHSEHIHKRLRTIESSSEAKQNTTQSEQNVEEADAFEHIKQGTESYDAQTYDVASKEQQKPTMPLGEENEEVVSEDAAMETEMQNNEDLNAVDTEELKPEVKKSSATKTLGKLFLNILSHLVLLQEKTAAEMWQRYLALTTPLSQQLCEQLRLILEPTQAAKLKGDYRTGKRLNMRKVIPYIASQFRKDKIWLRRTKPSKRQYQICLAIDDSSSMIDNHSKQLAYESLAVIGNALSLLEVGQIAVCSFGETVQLLHPFHEPFSDQSGTRILRLCKFQQKKTKIAQVFESSYFLALKILFSLCLETAQLLLIVSDGRGLFLEGKERVTAAVQAAQNANIFVIFVVLDNPNSRDSILDIKVPVFKEPGEMPEIRSYMEEFPFPFYIILRDVNALPETLSDALRQWFELVTASESL</sequence>
<evidence type="ECO:0000256" key="7">
    <source>
        <dbReference type="ARBA" id="ARBA00023186"/>
    </source>
</evidence>
<dbReference type="FunFam" id="3.40.50.300:FF:000582">
    <property type="entry name" value="Midasin"/>
    <property type="match status" value="1"/>
</dbReference>
<feature type="compositionally biased region" description="Basic and acidic residues" evidence="10">
    <location>
        <begin position="4617"/>
        <end position="4632"/>
    </location>
</feature>
<reference evidence="12" key="3">
    <citation type="submission" date="2025-09" db="UniProtKB">
        <authorList>
            <consortium name="Ensembl"/>
        </authorList>
    </citation>
    <scope>IDENTIFICATION</scope>
</reference>
<dbReference type="FunFam" id="3.40.50.300:FF:000142">
    <property type="entry name" value="Midasin"/>
    <property type="match status" value="1"/>
</dbReference>
<keyword evidence="6 9" id="KW-0067">ATP-binding</keyword>
<evidence type="ECO:0000256" key="8">
    <source>
        <dbReference type="ARBA" id="ARBA00023242"/>
    </source>
</evidence>
<dbReference type="SUPFAM" id="SSF52540">
    <property type="entry name" value="P-loop containing nucleoside triphosphate hydrolases"/>
    <property type="match status" value="6"/>
</dbReference>
<dbReference type="Pfam" id="PF21108">
    <property type="entry name" value="MDN1_4th"/>
    <property type="match status" value="1"/>
</dbReference>
<dbReference type="CDD" id="cd00009">
    <property type="entry name" value="AAA"/>
    <property type="match status" value="2"/>
</dbReference>
<dbReference type="GO" id="GO:0005730">
    <property type="term" value="C:nucleolus"/>
    <property type="evidence" value="ECO:0007669"/>
    <property type="project" value="UniProtKB-SubCell"/>
</dbReference>
<dbReference type="Pfam" id="PF07728">
    <property type="entry name" value="AAA_5"/>
    <property type="match status" value="7"/>
</dbReference>
<dbReference type="SMART" id="SM00382">
    <property type="entry name" value="AAA"/>
    <property type="match status" value="6"/>
</dbReference>
<dbReference type="Pfam" id="PF17867">
    <property type="entry name" value="AAA_lid_7"/>
    <property type="match status" value="3"/>
</dbReference>
<dbReference type="GO" id="GO:0005654">
    <property type="term" value="C:nucleoplasm"/>
    <property type="evidence" value="ECO:0007669"/>
    <property type="project" value="UniProtKB-SubCell"/>
</dbReference>
<feature type="region of interest" description="Disordered" evidence="10">
    <location>
        <begin position="4553"/>
        <end position="5027"/>
    </location>
</feature>
<dbReference type="CDD" id="cd01460">
    <property type="entry name" value="vWA_midasin"/>
    <property type="match status" value="1"/>
</dbReference>
<dbReference type="InterPro" id="IPR012099">
    <property type="entry name" value="Midasin"/>
</dbReference>
<feature type="compositionally biased region" description="Acidic residues" evidence="10">
    <location>
        <begin position="4605"/>
        <end position="4616"/>
    </location>
</feature>
<accession>A0A452IKT6</accession>
<evidence type="ECO:0000256" key="1">
    <source>
        <dbReference type="ARBA" id="ARBA00004604"/>
    </source>
</evidence>
<dbReference type="GO" id="GO:0000055">
    <property type="term" value="P:ribosomal large subunit export from nucleus"/>
    <property type="evidence" value="ECO:0007669"/>
    <property type="project" value="TreeGrafter"/>
</dbReference>
<evidence type="ECO:0000256" key="5">
    <source>
        <dbReference type="ARBA" id="ARBA00022741"/>
    </source>
</evidence>
<dbReference type="Ensembl" id="ENSGAGT00000032494.1">
    <property type="protein sequence ID" value="ENSGAGP00000028610.1"/>
    <property type="gene ID" value="ENSGAGG00000020685.1"/>
</dbReference>
<feature type="compositionally biased region" description="Acidic residues" evidence="10">
    <location>
        <begin position="4797"/>
        <end position="4812"/>
    </location>
</feature>
<dbReference type="SUPFAM" id="SSF53300">
    <property type="entry name" value="vWA-like"/>
    <property type="match status" value="1"/>
</dbReference>
<dbReference type="FunFam" id="3.40.50.300:FF:004709">
    <property type="entry name" value="Midasin"/>
    <property type="match status" value="1"/>
</dbReference>
<dbReference type="FunFam" id="3.40.50.410:FF:000028">
    <property type="entry name" value="Midasin"/>
    <property type="match status" value="1"/>
</dbReference>
<dbReference type="PIRSF" id="PIRSF010340">
    <property type="entry name" value="Midasin"/>
    <property type="match status" value="1"/>
</dbReference>
<organism evidence="12 13">
    <name type="scientific">Gopherus agassizii</name>
    <name type="common">Agassiz's desert tortoise</name>
    <dbReference type="NCBI Taxonomy" id="38772"/>
    <lineage>
        <taxon>Eukaryota</taxon>
        <taxon>Metazoa</taxon>
        <taxon>Chordata</taxon>
        <taxon>Craniata</taxon>
        <taxon>Vertebrata</taxon>
        <taxon>Euteleostomi</taxon>
        <taxon>Archelosauria</taxon>
        <taxon>Testudinata</taxon>
        <taxon>Testudines</taxon>
        <taxon>Cryptodira</taxon>
        <taxon>Durocryptodira</taxon>
        <taxon>Testudinoidea</taxon>
        <taxon>Testudinidae</taxon>
        <taxon>Gopherus</taxon>
    </lineage>
</organism>
<dbReference type="InterPro" id="IPR048617">
    <property type="entry name" value="MDN1_AAA_lid_4"/>
</dbReference>
<evidence type="ECO:0000313" key="13">
    <source>
        <dbReference type="Proteomes" id="UP000291020"/>
    </source>
</evidence>
<dbReference type="FunFam" id="3.40.50.300:FF:000919">
    <property type="entry name" value="Midasin"/>
    <property type="match status" value="1"/>
</dbReference>
<keyword evidence="13" id="KW-1185">Reference proteome</keyword>
<keyword evidence="5 9" id="KW-0547">Nucleotide-binding</keyword>
<feature type="compositionally biased region" description="Polar residues" evidence="10">
    <location>
        <begin position="4970"/>
        <end position="4980"/>
    </location>
</feature>
<evidence type="ECO:0000256" key="3">
    <source>
        <dbReference type="ARBA" id="ARBA00007188"/>
    </source>
</evidence>
<dbReference type="Pfam" id="PF17865">
    <property type="entry name" value="AAA_lid_5"/>
    <property type="match status" value="1"/>
</dbReference>
<feature type="compositionally biased region" description="Basic and acidic residues" evidence="10">
    <location>
        <begin position="4901"/>
        <end position="4917"/>
    </location>
</feature>
<name>A0A452IKT6_9SAUR</name>
<feature type="domain" description="AAA+ ATPase" evidence="11">
    <location>
        <begin position="1035"/>
        <end position="1180"/>
    </location>
</feature>
<dbReference type="Proteomes" id="UP000291020">
    <property type="component" value="Unassembled WGS sequence"/>
</dbReference>
<feature type="domain" description="AAA+ ATPase" evidence="11">
    <location>
        <begin position="280"/>
        <end position="591"/>
    </location>
</feature>
<dbReference type="GO" id="GO:0030687">
    <property type="term" value="C:preribosome, large subunit precursor"/>
    <property type="evidence" value="ECO:0007669"/>
    <property type="project" value="TreeGrafter"/>
</dbReference>
<feature type="compositionally biased region" description="Polar residues" evidence="10">
    <location>
        <begin position="5008"/>
        <end position="5023"/>
    </location>
</feature>
<dbReference type="InterPro" id="IPR027417">
    <property type="entry name" value="P-loop_NTPase"/>
</dbReference>
<feature type="compositionally biased region" description="Basic and acidic residues" evidence="10">
    <location>
        <begin position="4746"/>
        <end position="4757"/>
    </location>
</feature>
<reference evidence="13" key="1">
    <citation type="journal article" date="2017" name="PLoS ONE">
        <title>The Agassiz's desert tortoise genome provides a resource for the conservation of a threatened species.</title>
        <authorList>
            <person name="Tollis M."/>
            <person name="DeNardo D.F."/>
            <person name="Cornelius J.A."/>
            <person name="Dolby G.A."/>
            <person name="Edwards T."/>
            <person name="Henen B.T."/>
            <person name="Karl A.E."/>
            <person name="Murphy R.W."/>
            <person name="Kusumi K."/>
        </authorList>
    </citation>
    <scope>NUCLEOTIDE SEQUENCE [LARGE SCALE GENOMIC DNA]</scope>
</reference>
<feature type="domain" description="AAA+ ATPase" evidence="11">
    <location>
        <begin position="2015"/>
        <end position="2274"/>
    </location>
</feature>
<feature type="compositionally biased region" description="Basic and acidic residues" evidence="10">
    <location>
        <begin position="4989"/>
        <end position="4999"/>
    </location>
</feature>
<protein>
    <recommendedName>
        <fullName evidence="4 9">Midasin</fullName>
    </recommendedName>
</protein>
<evidence type="ECO:0000313" key="12">
    <source>
        <dbReference type="Ensembl" id="ENSGAGP00000028610.1"/>
    </source>
</evidence>
<dbReference type="PANTHER" id="PTHR48103:SF2">
    <property type="entry name" value="MIDASIN"/>
    <property type="match status" value="1"/>
</dbReference>
<comment type="subcellular location">
    <subcellularLocation>
        <location evidence="1">Nucleus</location>
        <location evidence="1">Nucleolus</location>
    </subcellularLocation>
    <subcellularLocation>
        <location evidence="2">Nucleus</location>
        <location evidence="2">Nucleoplasm</location>
    </subcellularLocation>
</comment>
<evidence type="ECO:0000256" key="9">
    <source>
        <dbReference type="PIRNR" id="PIRNR010340"/>
    </source>
</evidence>
<dbReference type="InterPro" id="IPR036465">
    <property type="entry name" value="vWFA_dom_sf"/>
</dbReference>
<evidence type="ECO:0000256" key="10">
    <source>
        <dbReference type="SAM" id="MobiDB-lite"/>
    </source>
</evidence>
<keyword evidence="7 9" id="KW-0143">Chaperone</keyword>
<comment type="similarity">
    <text evidence="3 9">Belongs to the midasin family.</text>
</comment>
<feature type="domain" description="AAA+ ATPase" evidence="11">
    <location>
        <begin position="628"/>
        <end position="871"/>
    </location>
</feature>
<feature type="compositionally biased region" description="Basic and acidic residues" evidence="10">
    <location>
        <begin position="4652"/>
        <end position="4662"/>
    </location>
</feature>
<feature type="domain" description="AAA+ ATPase" evidence="11">
    <location>
        <begin position="1341"/>
        <end position="1510"/>
    </location>
</feature>
<dbReference type="InterPro" id="IPR003593">
    <property type="entry name" value="AAA+_ATPase"/>
</dbReference>
<dbReference type="FunFam" id="3.40.50.300:FF:004550">
    <property type="entry name" value="Midasin"/>
    <property type="match status" value="1"/>
</dbReference>
<evidence type="ECO:0000256" key="6">
    <source>
        <dbReference type="ARBA" id="ARBA00022840"/>
    </source>
</evidence>
<dbReference type="InterPro" id="IPR040848">
    <property type="entry name" value="AAA_lid_7"/>
</dbReference>
<feature type="domain" description="AAA+ ATPase" evidence="11">
    <location>
        <begin position="1703"/>
        <end position="1886"/>
    </location>
</feature>
<dbReference type="GO" id="GO:0000027">
    <property type="term" value="P:ribosomal large subunit assembly"/>
    <property type="evidence" value="ECO:0007669"/>
    <property type="project" value="InterPro"/>
</dbReference>
<dbReference type="PANTHER" id="PTHR48103">
    <property type="entry name" value="MIDASIN-RELATED"/>
    <property type="match status" value="1"/>
</dbReference>
<dbReference type="GO" id="GO:0016887">
    <property type="term" value="F:ATP hydrolysis activity"/>
    <property type="evidence" value="ECO:0007669"/>
    <property type="project" value="InterPro"/>
</dbReference>
<reference evidence="12" key="2">
    <citation type="submission" date="2025-08" db="UniProtKB">
        <authorList>
            <consortium name="Ensembl"/>
        </authorList>
    </citation>
    <scope>IDENTIFICATION</scope>
</reference>
<dbReference type="InterPro" id="IPR041190">
    <property type="entry name" value="Midasin_AAA_lid_5"/>
</dbReference>
<feature type="compositionally biased region" description="Acidic residues" evidence="10">
    <location>
        <begin position="4833"/>
        <end position="4859"/>
    </location>
</feature>